<accession>A0A853ABG5</accession>
<dbReference type="InterPro" id="IPR007061">
    <property type="entry name" value="MST-like"/>
</dbReference>
<keyword evidence="3" id="KW-1185">Reference proteome</keyword>
<reference evidence="2 3" key="1">
    <citation type="submission" date="2020-07" db="EMBL/GenBank/DDBJ databases">
        <title>Sequencing the genomes of 1000 actinobacteria strains.</title>
        <authorList>
            <person name="Klenk H.-P."/>
        </authorList>
    </citation>
    <scope>NUCLEOTIDE SEQUENCE [LARGE SCALE GENOMIC DNA]</scope>
    <source>
        <strain evidence="2 3">DSM 44065</strain>
    </source>
</reference>
<feature type="compositionally biased region" description="Low complexity" evidence="1">
    <location>
        <begin position="110"/>
        <end position="120"/>
    </location>
</feature>
<dbReference type="Gene3D" id="1.20.120.450">
    <property type="entry name" value="dinb family like domain"/>
    <property type="match status" value="1"/>
</dbReference>
<evidence type="ECO:0000313" key="2">
    <source>
        <dbReference type="EMBL" id="NYI81734.1"/>
    </source>
</evidence>
<comment type="caution">
    <text evidence="2">The sequence shown here is derived from an EMBL/GenBank/DDBJ whole genome shotgun (WGS) entry which is preliminary data.</text>
</comment>
<evidence type="ECO:0000313" key="3">
    <source>
        <dbReference type="Proteomes" id="UP000587002"/>
    </source>
</evidence>
<name>A0A853ABG5_9PSEU</name>
<feature type="region of interest" description="Disordered" evidence="1">
    <location>
        <begin position="95"/>
        <end position="126"/>
    </location>
</feature>
<dbReference type="Pfam" id="PF04978">
    <property type="entry name" value="MST"/>
    <property type="match status" value="1"/>
</dbReference>
<proteinExistence type="predicted"/>
<dbReference type="SUPFAM" id="SSF109854">
    <property type="entry name" value="DinB/YfiT-like putative metalloenzymes"/>
    <property type="match status" value="1"/>
</dbReference>
<protein>
    <recommendedName>
        <fullName evidence="4">DUF664 domain-containing protein</fullName>
    </recommendedName>
</protein>
<organism evidence="2 3">
    <name type="scientific">Saccharopolyspora hordei</name>
    <dbReference type="NCBI Taxonomy" id="1838"/>
    <lineage>
        <taxon>Bacteria</taxon>
        <taxon>Bacillati</taxon>
        <taxon>Actinomycetota</taxon>
        <taxon>Actinomycetes</taxon>
        <taxon>Pseudonocardiales</taxon>
        <taxon>Pseudonocardiaceae</taxon>
        <taxon>Saccharopolyspora</taxon>
    </lineage>
</organism>
<sequence length="126" mass="14258">MERQGIVGERIAPPTVGTEREVLRGHLEFRRATLAMTCAVLDDDALRRRSCPPSTLSLLGLVRHMAEVERAWFRCTIAGEDLPLVWSDDGDFHRAHDPRAARRRSRPGRPRSSTRGGSTAQRTRWT</sequence>
<dbReference type="EMBL" id="JACCFJ010000001">
    <property type="protein sequence ID" value="NYI81734.1"/>
    <property type="molecule type" value="Genomic_DNA"/>
</dbReference>
<gene>
    <name evidence="2" type="ORF">HNR68_000364</name>
</gene>
<evidence type="ECO:0000256" key="1">
    <source>
        <dbReference type="SAM" id="MobiDB-lite"/>
    </source>
</evidence>
<dbReference type="AlphaFoldDB" id="A0A853ABG5"/>
<dbReference type="InterPro" id="IPR034660">
    <property type="entry name" value="DinB/YfiT-like"/>
</dbReference>
<dbReference type="Proteomes" id="UP000587002">
    <property type="component" value="Unassembled WGS sequence"/>
</dbReference>
<evidence type="ECO:0008006" key="4">
    <source>
        <dbReference type="Google" id="ProtNLM"/>
    </source>
</evidence>